<keyword evidence="3" id="KW-1185">Reference proteome</keyword>
<comment type="caution">
    <text evidence="2">The sequence shown here is derived from an EMBL/GenBank/DDBJ whole genome shotgun (WGS) entry which is preliminary data.</text>
</comment>
<protein>
    <submittedName>
        <fullName evidence="2">Uncharacterized protein</fullName>
    </submittedName>
</protein>
<organism evidence="2 3">
    <name type="scientific">Mucor lusitanicus CBS 277.49</name>
    <dbReference type="NCBI Taxonomy" id="747725"/>
    <lineage>
        <taxon>Eukaryota</taxon>
        <taxon>Fungi</taxon>
        <taxon>Fungi incertae sedis</taxon>
        <taxon>Mucoromycota</taxon>
        <taxon>Mucoromycotina</taxon>
        <taxon>Mucoromycetes</taxon>
        <taxon>Mucorales</taxon>
        <taxon>Mucorineae</taxon>
        <taxon>Mucoraceae</taxon>
        <taxon>Mucor</taxon>
    </lineage>
</organism>
<dbReference type="Pfam" id="PF00721">
    <property type="entry name" value="TMV_coat"/>
    <property type="match status" value="1"/>
</dbReference>
<dbReference type="EMBL" id="AMYB01000002">
    <property type="protein sequence ID" value="OAD06450.1"/>
    <property type="molecule type" value="Genomic_DNA"/>
</dbReference>
<gene>
    <name evidence="2" type="ORF">MUCCIDRAFT_78499</name>
</gene>
<dbReference type="OrthoDB" id="2237965at2759"/>
<evidence type="ECO:0000313" key="2">
    <source>
        <dbReference type="EMBL" id="OAD06450.1"/>
    </source>
</evidence>
<feature type="compositionally biased region" description="Basic and acidic residues" evidence="1">
    <location>
        <begin position="202"/>
        <end position="211"/>
    </location>
</feature>
<dbReference type="AlphaFoldDB" id="A0A162QXC9"/>
<name>A0A162QXC9_MUCCL</name>
<dbReference type="InterPro" id="IPR001337">
    <property type="entry name" value="TMV-like_coat"/>
</dbReference>
<dbReference type="GO" id="GO:0005198">
    <property type="term" value="F:structural molecule activity"/>
    <property type="evidence" value="ECO:0007669"/>
    <property type="project" value="InterPro"/>
</dbReference>
<accession>A0A162QXC9</accession>
<reference evidence="2 3" key="1">
    <citation type="submission" date="2015-06" db="EMBL/GenBank/DDBJ databases">
        <title>Expansion of signal transduction pathways in fungi by whole-genome duplication.</title>
        <authorList>
            <consortium name="DOE Joint Genome Institute"/>
            <person name="Corrochano L.M."/>
            <person name="Kuo A."/>
            <person name="Marcet-Houben M."/>
            <person name="Polaino S."/>
            <person name="Salamov A."/>
            <person name="Villalobos J.M."/>
            <person name="Alvarez M.I."/>
            <person name="Avalos J."/>
            <person name="Benito E.P."/>
            <person name="Benoit I."/>
            <person name="Burger G."/>
            <person name="Camino L.P."/>
            <person name="Canovas D."/>
            <person name="Cerda-Olmedo E."/>
            <person name="Cheng J.-F."/>
            <person name="Dominguez A."/>
            <person name="Elias M."/>
            <person name="Eslava A.P."/>
            <person name="Glaser F."/>
            <person name="Grimwood J."/>
            <person name="Gutierrez G."/>
            <person name="Heitman J."/>
            <person name="Henrissat B."/>
            <person name="Iturriaga E.A."/>
            <person name="Lang B.F."/>
            <person name="Lavin J.L."/>
            <person name="Lee S."/>
            <person name="Li W."/>
            <person name="Lindquist E."/>
            <person name="Lopez-Garcia S."/>
            <person name="Luque E.M."/>
            <person name="Marcos A.T."/>
            <person name="Martin J."/>
            <person name="Mccluskey K."/>
            <person name="Medina H.R."/>
            <person name="Miralles-Duran A."/>
            <person name="Miyazaki A."/>
            <person name="Munoz-Torres E."/>
            <person name="Oguiza J.A."/>
            <person name="Ohm R."/>
            <person name="Olmedo M."/>
            <person name="Orejas M."/>
            <person name="Ortiz-Castellanos L."/>
            <person name="Pisabarro A.G."/>
            <person name="Rodriguez-Romero J."/>
            <person name="Ruiz-Herrera J."/>
            <person name="Ruiz-Vazquez R."/>
            <person name="Sanz C."/>
            <person name="Schackwitz W."/>
            <person name="Schmutz J."/>
            <person name="Shahriari M."/>
            <person name="Shelest E."/>
            <person name="Silva-Franco F."/>
            <person name="Soanes D."/>
            <person name="Syed K."/>
            <person name="Tagua V.G."/>
            <person name="Talbot N.J."/>
            <person name="Thon M."/>
            <person name="De Vries R.P."/>
            <person name="Wiebenga A."/>
            <person name="Yadav J.S."/>
            <person name="Braun E.L."/>
            <person name="Baker S."/>
            <person name="Garre V."/>
            <person name="Horwitz B."/>
            <person name="Torres-Martinez S."/>
            <person name="Idnurm A."/>
            <person name="Herrera-Estrella A."/>
            <person name="Gabaldon T."/>
            <person name="Grigoriev I.V."/>
        </authorList>
    </citation>
    <scope>NUCLEOTIDE SEQUENCE [LARGE SCALE GENOMIC DNA]</scope>
    <source>
        <strain evidence="2 3">CBS 277.49</strain>
    </source>
</reference>
<sequence length="242" mass="28191">MYTNWQQQGLDSFTAIRWYRVSEVIQYLHDLRRYIICTPGKMSSTYMPMLQKEDSQACNDADQEQGTDAHNIQQQQQDNQHTHGLPAQESQRFPSHEAYICEAIGEWGLKLDRLELTSSIMVNTNRLERRYPRVDTVGELEYQGLKMIHELMQMVADRVDFVSRQQFEARYDLNWQETEEEEHEQTSQQRSTAESSNANHVKRQEAFRRDTSTGSGSTTPPYRSMSSDRSDSTVDLTPNLPN</sequence>
<proteinExistence type="predicted"/>
<feature type="region of interest" description="Disordered" evidence="1">
    <location>
        <begin position="175"/>
        <end position="242"/>
    </location>
</feature>
<feature type="compositionally biased region" description="Polar residues" evidence="1">
    <location>
        <begin position="190"/>
        <end position="199"/>
    </location>
</feature>
<feature type="region of interest" description="Disordered" evidence="1">
    <location>
        <begin position="53"/>
        <end position="87"/>
    </location>
</feature>
<evidence type="ECO:0000256" key="1">
    <source>
        <dbReference type="SAM" id="MobiDB-lite"/>
    </source>
</evidence>
<evidence type="ECO:0000313" key="3">
    <source>
        <dbReference type="Proteomes" id="UP000077051"/>
    </source>
</evidence>
<dbReference type="VEuPathDB" id="FungiDB:MUCCIDRAFT_78499"/>
<dbReference type="Proteomes" id="UP000077051">
    <property type="component" value="Unassembled WGS sequence"/>
</dbReference>